<protein>
    <submittedName>
        <fullName evidence="2">Pyridoxamine 5'-phosphate oxidase</fullName>
    </submittedName>
</protein>
<evidence type="ECO:0000259" key="1">
    <source>
        <dbReference type="Pfam" id="PF01243"/>
    </source>
</evidence>
<feature type="domain" description="Pyridoxamine 5'-phosphate oxidase N-terminal" evidence="1">
    <location>
        <begin position="8"/>
        <end position="129"/>
    </location>
</feature>
<dbReference type="PANTHER" id="PTHR39336:SF1">
    <property type="entry name" value="PYRIDOXAMINE PHOSPHATE OXIDASE FAMILY PROTEIN (AFU_ORTHOLOGUE AFUA_6G11440)"/>
    <property type="match status" value="1"/>
</dbReference>
<dbReference type="Proteomes" id="UP000228531">
    <property type="component" value="Unassembled WGS sequence"/>
</dbReference>
<gene>
    <name evidence="2" type="ORF">BC777_1146</name>
</gene>
<dbReference type="PANTHER" id="PTHR39336">
    <property type="entry name" value="PYRIDOXAMINE PHOSPHATE OXIDASE FAMILY PROTEIN (AFU_ORTHOLOGUE AFUA_6G11440)"/>
    <property type="match status" value="1"/>
</dbReference>
<sequence length="180" mass="20018">MGKQFDHLDDAHMAFIAAQPMFFTGTAARDGKVNISPKGMDSLRVLDANTIAYVNVTGSGNETAGHLLDHPRMTLMWCSFDIKPQILRTYGTARTLHPRDAAWDDMAAQLPALPGARQIYVQTIDMVQTSCGYAVPFMEQKGDRETLLKWTADKGEDGVARYWEERNQTTLDGLPTDILP</sequence>
<dbReference type="EMBL" id="PGTY01000001">
    <property type="protein sequence ID" value="PJI92301.1"/>
    <property type="molecule type" value="Genomic_DNA"/>
</dbReference>
<name>A0A2M8WMZ6_9RHOB</name>
<reference evidence="2 3" key="1">
    <citation type="submission" date="2017-11" db="EMBL/GenBank/DDBJ databases">
        <title>Genomic Encyclopedia of Archaeal and Bacterial Type Strains, Phase II (KMG-II): From Individual Species to Whole Genera.</title>
        <authorList>
            <person name="Goeker M."/>
        </authorList>
    </citation>
    <scope>NUCLEOTIDE SEQUENCE [LARGE SCALE GENOMIC DNA]</scope>
    <source>
        <strain evidence="2 3">DSM 29128</strain>
    </source>
</reference>
<evidence type="ECO:0000313" key="3">
    <source>
        <dbReference type="Proteomes" id="UP000228531"/>
    </source>
</evidence>
<dbReference type="Pfam" id="PF01243">
    <property type="entry name" value="PNPOx_N"/>
    <property type="match status" value="1"/>
</dbReference>
<dbReference type="SUPFAM" id="SSF50475">
    <property type="entry name" value="FMN-binding split barrel"/>
    <property type="match status" value="1"/>
</dbReference>
<comment type="caution">
    <text evidence="2">The sequence shown here is derived from an EMBL/GenBank/DDBJ whole genome shotgun (WGS) entry which is preliminary data.</text>
</comment>
<dbReference type="RefSeq" id="WP_100367132.1">
    <property type="nucleotide sequence ID" value="NZ_PGTY01000001.1"/>
</dbReference>
<dbReference type="InterPro" id="IPR012349">
    <property type="entry name" value="Split_barrel_FMN-bd"/>
</dbReference>
<accession>A0A2M8WMZ6</accession>
<proteinExistence type="predicted"/>
<organism evidence="2 3">
    <name type="scientific">Yoonia maricola</name>
    <dbReference type="NCBI Taxonomy" id="420999"/>
    <lineage>
        <taxon>Bacteria</taxon>
        <taxon>Pseudomonadati</taxon>
        <taxon>Pseudomonadota</taxon>
        <taxon>Alphaproteobacteria</taxon>
        <taxon>Rhodobacterales</taxon>
        <taxon>Paracoccaceae</taxon>
        <taxon>Yoonia</taxon>
    </lineage>
</organism>
<dbReference type="InterPro" id="IPR011576">
    <property type="entry name" value="Pyridox_Oxase_N"/>
</dbReference>
<dbReference type="AlphaFoldDB" id="A0A2M8WMZ6"/>
<keyword evidence="3" id="KW-1185">Reference proteome</keyword>
<dbReference type="Gene3D" id="2.30.110.10">
    <property type="entry name" value="Electron Transport, Fmn-binding Protein, Chain A"/>
    <property type="match status" value="1"/>
</dbReference>
<evidence type="ECO:0000313" key="2">
    <source>
        <dbReference type="EMBL" id="PJI92301.1"/>
    </source>
</evidence>
<dbReference type="OrthoDB" id="115989at2"/>